<evidence type="ECO:0000256" key="3">
    <source>
        <dbReference type="RuleBase" id="RU000363"/>
    </source>
</evidence>
<accession>A0A3A0W4K8</accession>
<dbReference type="RefSeq" id="WP_119485149.1">
    <property type="nucleotide sequence ID" value="NZ_QYJN01000003.1"/>
</dbReference>
<organism evidence="4 5">
    <name type="scientific">Staphylococcus gallinarum</name>
    <dbReference type="NCBI Taxonomy" id="1293"/>
    <lineage>
        <taxon>Bacteria</taxon>
        <taxon>Bacillati</taxon>
        <taxon>Bacillota</taxon>
        <taxon>Bacilli</taxon>
        <taxon>Bacillales</taxon>
        <taxon>Staphylococcaceae</taxon>
        <taxon>Staphylococcus</taxon>
    </lineage>
</organism>
<proteinExistence type="inferred from homology"/>
<name>A0A3A0W4K8_STAGA</name>
<dbReference type="PANTHER" id="PTHR44169:SF6">
    <property type="entry name" value="NADPH-DEPENDENT 1-ACYLDIHYDROXYACETONE PHOSPHATE REDUCTASE"/>
    <property type="match status" value="1"/>
</dbReference>
<dbReference type="SUPFAM" id="SSF51735">
    <property type="entry name" value="NAD(P)-binding Rossmann-fold domains"/>
    <property type="match status" value="1"/>
</dbReference>
<comment type="caution">
    <text evidence="4">The sequence shown here is derived from an EMBL/GenBank/DDBJ whole genome shotgun (WGS) entry which is preliminary data.</text>
</comment>
<dbReference type="Gene3D" id="3.40.50.720">
    <property type="entry name" value="NAD(P)-binding Rossmann-like Domain"/>
    <property type="match status" value="1"/>
</dbReference>
<dbReference type="InterPro" id="IPR020904">
    <property type="entry name" value="Sc_DH/Rdtase_CS"/>
</dbReference>
<evidence type="ECO:0000256" key="2">
    <source>
        <dbReference type="ARBA" id="ARBA00023002"/>
    </source>
</evidence>
<evidence type="ECO:0000313" key="4">
    <source>
        <dbReference type="EMBL" id="RIP34907.1"/>
    </source>
</evidence>
<dbReference type="EMBL" id="QYJN01000003">
    <property type="protein sequence ID" value="RIP34907.1"/>
    <property type="molecule type" value="Genomic_DNA"/>
</dbReference>
<dbReference type="InterPro" id="IPR036291">
    <property type="entry name" value="NAD(P)-bd_dom_sf"/>
</dbReference>
<dbReference type="AlphaFoldDB" id="A0A3A0W4K8"/>
<sequence length="253" mass="27947">MNIQGNTVLITGGASGIGYQFSKKFYNSDNQIIVCGRNIEKLTALETTFPNIVTRQCDVTNADDRVKLFEWVTNHYPEVNVIVNNAGIQNRFNVLTADAKNNWEALNKEININFDATVQLSILFGQYFAKSQNESSIINVSSGLAFSPMAIAPIYSATKAAVSSFSNSLRHQLSHTNTNVYEVIPPAVNTDLGGKGIHTFGADPTDFINEIFDGLVNDNHYIGYGSSKERLTMTKAELDQVTSDMYKQLKDTI</sequence>
<dbReference type="PANTHER" id="PTHR44169">
    <property type="entry name" value="NADPH-DEPENDENT 1-ACYLDIHYDROXYACETONE PHOSPHATE REDUCTASE"/>
    <property type="match status" value="1"/>
</dbReference>
<keyword evidence="2" id="KW-0560">Oxidoreductase</keyword>
<dbReference type="InterPro" id="IPR002347">
    <property type="entry name" value="SDR_fam"/>
</dbReference>
<protein>
    <submittedName>
        <fullName evidence="4">SDR family NAD(P)-dependent oxidoreductase</fullName>
    </submittedName>
</protein>
<dbReference type="PROSITE" id="PS00061">
    <property type="entry name" value="ADH_SHORT"/>
    <property type="match status" value="1"/>
</dbReference>
<gene>
    <name evidence="4" type="ORF">BUZ14_06950</name>
</gene>
<dbReference type="PRINTS" id="PR00081">
    <property type="entry name" value="GDHRDH"/>
</dbReference>
<evidence type="ECO:0000256" key="1">
    <source>
        <dbReference type="ARBA" id="ARBA00006484"/>
    </source>
</evidence>
<dbReference type="OrthoDB" id="9810734at2"/>
<evidence type="ECO:0000313" key="5">
    <source>
        <dbReference type="Proteomes" id="UP000265541"/>
    </source>
</evidence>
<reference evidence="4 5" key="1">
    <citation type="journal article" date="2016" name="Front. Microbiol.">
        <title>Comprehensive Phylogenetic Analysis of Bovine Non-aureus Staphylococci Species Based on Whole-Genome Sequencing.</title>
        <authorList>
            <person name="Naushad S."/>
            <person name="Barkema H.W."/>
            <person name="Luby C."/>
            <person name="Condas L.A."/>
            <person name="Nobrega D.B."/>
            <person name="Carson D.A."/>
            <person name="De Buck J."/>
        </authorList>
    </citation>
    <scope>NUCLEOTIDE SEQUENCE [LARGE SCALE GENOMIC DNA]</scope>
    <source>
        <strain evidence="4 5">SNUC 4781</strain>
    </source>
</reference>
<dbReference type="PRINTS" id="PR00080">
    <property type="entry name" value="SDRFAMILY"/>
</dbReference>
<dbReference type="Proteomes" id="UP000265541">
    <property type="component" value="Unassembled WGS sequence"/>
</dbReference>
<dbReference type="GO" id="GO:0016491">
    <property type="term" value="F:oxidoreductase activity"/>
    <property type="evidence" value="ECO:0007669"/>
    <property type="project" value="UniProtKB-KW"/>
</dbReference>
<comment type="similarity">
    <text evidence="1 3">Belongs to the short-chain dehydrogenases/reductases (SDR) family.</text>
</comment>
<dbReference type="Pfam" id="PF00106">
    <property type="entry name" value="adh_short"/>
    <property type="match status" value="1"/>
</dbReference>